<feature type="compositionally biased region" description="Basic and acidic residues" evidence="6">
    <location>
        <begin position="84"/>
        <end position="97"/>
    </location>
</feature>
<accession>A0A5N6VCE6</accession>
<evidence type="ECO:0000313" key="7">
    <source>
        <dbReference type="EMBL" id="KAE8168622.1"/>
    </source>
</evidence>
<dbReference type="InterPro" id="IPR007274">
    <property type="entry name" value="Cop_transporter"/>
</dbReference>
<keyword evidence="5" id="KW-0813">Transport</keyword>
<dbReference type="Pfam" id="PF04145">
    <property type="entry name" value="Ctr"/>
    <property type="match status" value="1"/>
</dbReference>
<dbReference type="PANTHER" id="PTHR12483:SF27">
    <property type="entry name" value="COPPER TRANSPORT PROTEIN CTR1"/>
    <property type="match status" value="1"/>
</dbReference>
<dbReference type="EMBL" id="ML738585">
    <property type="protein sequence ID" value="KAE8168622.1"/>
    <property type="molecule type" value="Genomic_DNA"/>
</dbReference>
<keyword evidence="8" id="KW-1185">Reference proteome</keyword>
<dbReference type="PANTHER" id="PTHR12483">
    <property type="entry name" value="SOLUTE CARRIER FAMILY 31 COPPER TRANSPORTERS"/>
    <property type="match status" value="1"/>
</dbReference>
<evidence type="ECO:0000256" key="1">
    <source>
        <dbReference type="ARBA" id="ARBA00004141"/>
    </source>
</evidence>
<keyword evidence="5" id="KW-0406">Ion transport</keyword>
<dbReference type="AlphaFoldDB" id="A0A5N6VCE6"/>
<dbReference type="GO" id="GO:0005886">
    <property type="term" value="C:plasma membrane"/>
    <property type="evidence" value="ECO:0007669"/>
    <property type="project" value="TreeGrafter"/>
</dbReference>
<organism evidence="7 8">
    <name type="scientific">Aspergillus tamarii</name>
    <dbReference type="NCBI Taxonomy" id="41984"/>
    <lineage>
        <taxon>Eukaryota</taxon>
        <taxon>Fungi</taxon>
        <taxon>Dikarya</taxon>
        <taxon>Ascomycota</taxon>
        <taxon>Pezizomycotina</taxon>
        <taxon>Eurotiomycetes</taxon>
        <taxon>Eurotiomycetidae</taxon>
        <taxon>Eurotiales</taxon>
        <taxon>Aspergillaceae</taxon>
        <taxon>Aspergillus</taxon>
        <taxon>Aspergillus subgen. Circumdati</taxon>
    </lineage>
</organism>
<evidence type="ECO:0000313" key="8">
    <source>
        <dbReference type="Proteomes" id="UP000326950"/>
    </source>
</evidence>
<comment type="subcellular location">
    <subcellularLocation>
        <location evidence="1 5">Membrane</location>
        <topology evidence="1 5">Multi-pass membrane protein</topology>
    </subcellularLocation>
</comment>
<feature type="transmembrane region" description="Helical" evidence="5">
    <location>
        <begin position="25"/>
        <end position="45"/>
    </location>
</feature>
<evidence type="ECO:0000256" key="5">
    <source>
        <dbReference type="RuleBase" id="RU367022"/>
    </source>
</evidence>
<evidence type="ECO:0000256" key="4">
    <source>
        <dbReference type="ARBA" id="ARBA00023136"/>
    </source>
</evidence>
<gene>
    <name evidence="7" type="ORF">BDV40DRAFT_284044</name>
</gene>
<name>A0A5N6VCE6_ASPTM</name>
<evidence type="ECO:0000256" key="3">
    <source>
        <dbReference type="ARBA" id="ARBA00022989"/>
    </source>
</evidence>
<protein>
    <recommendedName>
        <fullName evidence="5">Copper transport protein</fullName>
    </recommendedName>
</protein>
<keyword evidence="2 5" id="KW-0812">Transmembrane</keyword>
<feature type="transmembrane region" description="Helical" evidence="5">
    <location>
        <begin position="154"/>
        <end position="180"/>
    </location>
</feature>
<comment type="similarity">
    <text evidence="5">Belongs to the copper transporter (Ctr) (TC 1.A.56) family. SLC31A subfamily.</text>
</comment>
<feature type="region of interest" description="Disordered" evidence="6">
    <location>
        <begin position="84"/>
        <end position="116"/>
    </location>
</feature>
<sequence>MAMSAVFTTGTHITLFFSNWETSSIATYLLTLLLLFLLAWFNRFLSVLRFQLDTKARSTPSTPDLPVLEPVTVWRRRRFMDKDRLSPLPRGTEHDKPNPGSDPHCHVAPSSEEPDEAEQVGLVSRRSGNAWVPSEAWSWRRDGLRSFLEGLRAFVGYILMLAVMTFNVGVFCAVIAGIIIGELTLGRFAQGAPGWQDGACHA</sequence>
<keyword evidence="4 5" id="KW-0472">Membrane</keyword>
<proteinExistence type="inferred from homology"/>
<dbReference type="GO" id="GO:0005375">
    <property type="term" value="F:copper ion transmembrane transporter activity"/>
    <property type="evidence" value="ECO:0007669"/>
    <property type="project" value="UniProtKB-UniRule"/>
</dbReference>
<dbReference type="Proteomes" id="UP000326950">
    <property type="component" value="Unassembled WGS sequence"/>
</dbReference>
<keyword evidence="5" id="KW-0186">Copper</keyword>
<dbReference type="OrthoDB" id="73901at2759"/>
<evidence type="ECO:0000256" key="2">
    <source>
        <dbReference type="ARBA" id="ARBA00022692"/>
    </source>
</evidence>
<keyword evidence="3 5" id="KW-1133">Transmembrane helix</keyword>
<evidence type="ECO:0000256" key="6">
    <source>
        <dbReference type="SAM" id="MobiDB-lite"/>
    </source>
</evidence>
<keyword evidence="5" id="KW-0187">Copper transport</keyword>
<reference evidence="7 8" key="1">
    <citation type="submission" date="2019-04" db="EMBL/GenBank/DDBJ databases">
        <title>Friends and foes A comparative genomics study of 23 Aspergillus species from section Flavi.</title>
        <authorList>
            <consortium name="DOE Joint Genome Institute"/>
            <person name="Kjaerbolling I."/>
            <person name="Vesth T."/>
            <person name="Frisvad J.C."/>
            <person name="Nybo J.L."/>
            <person name="Theobald S."/>
            <person name="Kildgaard S."/>
            <person name="Isbrandt T."/>
            <person name="Kuo A."/>
            <person name="Sato A."/>
            <person name="Lyhne E.K."/>
            <person name="Kogle M.E."/>
            <person name="Wiebenga A."/>
            <person name="Kun R.S."/>
            <person name="Lubbers R.J."/>
            <person name="Makela M.R."/>
            <person name="Barry K."/>
            <person name="Chovatia M."/>
            <person name="Clum A."/>
            <person name="Daum C."/>
            <person name="Haridas S."/>
            <person name="He G."/>
            <person name="LaButti K."/>
            <person name="Lipzen A."/>
            <person name="Mondo S."/>
            <person name="Riley R."/>
            <person name="Salamov A."/>
            <person name="Simmons B.A."/>
            <person name="Magnuson J.K."/>
            <person name="Henrissat B."/>
            <person name="Mortensen U.H."/>
            <person name="Larsen T.O."/>
            <person name="Devries R.P."/>
            <person name="Grigoriev I.V."/>
            <person name="Machida M."/>
            <person name="Baker S.E."/>
            <person name="Andersen M.R."/>
        </authorList>
    </citation>
    <scope>NUCLEOTIDE SEQUENCE [LARGE SCALE GENOMIC DNA]</scope>
    <source>
        <strain evidence="7 8">CBS 117626</strain>
    </source>
</reference>